<dbReference type="GeneID" id="92235435"/>
<protein>
    <submittedName>
        <fullName evidence="2">Uncharacterized protein</fullName>
    </submittedName>
</protein>
<accession>A0ABY5X7T3</accession>
<dbReference type="EMBL" id="CP103445">
    <property type="protein sequence ID" value="UWS33448.1"/>
    <property type="molecule type" value="Genomic_DNA"/>
</dbReference>
<evidence type="ECO:0000313" key="3">
    <source>
        <dbReference type="Proteomes" id="UP001058553"/>
    </source>
</evidence>
<reference evidence="2" key="1">
    <citation type="submission" date="2022-07" db="EMBL/GenBank/DDBJ databases">
        <title>Genetic diversity of Erwinia pyrifoliae.</title>
        <authorList>
            <person name="Park D.S."/>
            <person name="Ham H."/>
        </authorList>
    </citation>
    <scope>NUCLEOTIDE SEQUENCE</scope>
    <source>
        <strain evidence="2">CP201486</strain>
    </source>
</reference>
<name>A0ABY5X7T3_ERWPY</name>
<sequence length="82" mass="9427">MEDKRDLEKLLEKSKEKRAGLARLINEHFTDKSPRARLITLQNEYNQNLVKELKEELAKLNESNENLPKSAEGDAFPSTLST</sequence>
<dbReference type="Proteomes" id="UP001058553">
    <property type="component" value="Chromosome"/>
</dbReference>
<keyword evidence="3" id="KW-1185">Reference proteome</keyword>
<feature type="region of interest" description="Disordered" evidence="1">
    <location>
        <begin position="61"/>
        <end position="82"/>
    </location>
</feature>
<dbReference type="RefSeq" id="WP_015899118.1">
    <property type="nucleotide sequence ID" value="NZ_CP023567.1"/>
</dbReference>
<organism evidence="2 3">
    <name type="scientific">Erwinia pyrifoliae</name>
    <dbReference type="NCBI Taxonomy" id="79967"/>
    <lineage>
        <taxon>Bacteria</taxon>
        <taxon>Pseudomonadati</taxon>
        <taxon>Pseudomonadota</taxon>
        <taxon>Gammaproteobacteria</taxon>
        <taxon>Enterobacterales</taxon>
        <taxon>Erwiniaceae</taxon>
        <taxon>Erwinia</taxon>
    </lineage>
</organism>
<evidence type="ECO:0000256" key="1">
    <source>
        <dbReference type="SAM" id="MobiDB-lite"/>
    </source>
</evidence>
<evidence type="ECO:0000313" key="2">
    <source>
        <dbReference type="EMBL" id="UWS33448.1"/>
    </source>
</evidence>
<gene>
    <name evidence="2" type="ORF">NYP84_18050</name>
</gene>
<proteinExistence type="predicted"/>